<name>X6LMB1_RETFI</name>
<dbReference type="EMBL" id="ASPP01037257">
    <property type="protein sequence ID" value="ETO01850.1"/>
    <property type="molecule type" value="Genomic_DNA"/>
</dbReference>
<dbReference type="SUPFAM" id="SSF57850">
    <property type="entry name" value="RING/U-box"/>
    <property type="match status" value="1"/>
</dbReference>
<dbReference type="Gene3D" id="3.30.40.10">
    <property type="entry name" value="Zinc/RING finger domain, C3HC4 (zinc finger)"/>
    <property type="match status" value="1"/>
</dbReference>
<dbReference type="InterPro" id="IPR013083">
    <property type="entry name" value="Znf_RING/FYVE/PHD"/>
</dbReference>
<proteinExistence type="predicted"/>
<reference evidence="1 2" key="1">
    <citation type="journal article" date="2013" name="Curr. Biol.">
        <title>The Genome of the Foraminiferan Reticulomyxa filosa.</title>
        <authorList>
            <person name="Glockner G."/>
            <person name="Hulsmann N."/>
            <person name="Schleicher M."/>
            <person name="Noegel A.A."/>
            <person name="Eichinger L."/>
            <person name="Gallinger C."/>
            <person name="Pawlowski J."/>
            <person name="Sierra R."/>
            <person name="Euteneuer U."/>
            <person name="Pillet L."/>
            <person name="Moustafa A."/>
            <person name="Platzer M."/>
            <person name="Groth M."/>
            <person name="Szafranski K."/>
            <person name="Schliwa M."/>
        </authorList>
    </citation>
    <scope>NUCLEOTIDE SEQUENCE [LARGE SCALE GENOMIC DNA]</scope>
</reference>
<dbReference type="AlphaFoldDB" id="X6LMB1"/>
<feature type="non-terminal residue" evidence="1">
    <location>
        <position position="1"/>
    </location>
</feature>
<evidence type="ECO:0000313" key="1">
    <source>
        <dbReference type="EMBL" id="ETO01850.1"/>
    </source>
</evidence>
<evidence type="ECO:0000313" key="2">
    <source>
        <dbReference type="Proteomes" id="UP000023152"/>
    </source>
</evidence>
<gene>
    <name evidence="1" type="ORF">RFI_35589</name>
</gene>
<comment type="caution">
    <text evidence="1">The sequence shown here is derived from an EMBL/GenBank/DDBJ whole genome shotgun (WGS) entry which is preliminary data.</text>
</comment>
<organism evidence="1 2">
    <name type="scientific">Reticulomyxa filosa</name>
    <dbReference type="NCBI Taxonomy" id="46433"/>
    <lineage>
        <taxon>Eukaryota</taxon>
        <taxon>Sar</taxon>
        <taxon>Rhizaria</taxon>
        <taxon>Retaria</taxon>
        <taxon>Foraminifera</taxon>
        <taxon>Monothalamids</taxon>
        <taxon>Reticulomyxidae</taxon>
        <taxon>Reticulomyxa</taxon>
    </lineage>
</organism>
<keyword evidence="2" id="KW-1185">Reference proteome</keyword>
<dbReference type="Proteomes" id="UP000023152">
    <property type="component" value="Unassembled WGS sequence"/>
</dbReference>
<feature type="non-terminal residue" evidence="1">
    <location>
        <position position="128"/>
    </location>
</feature>
<sequence length="128" mass="14744">TMTQENANASDNVNSEGSISCWKKELFLDFTAFEVFTCLLCKQVARNPLVLECSQHKSIGKVLIVGENCLKKFFQDNNYCCPVQPHSNFQYDKNMTVQNCIEDLRIRCPRQVEQDSQVIKQEENVDET</sequence>
<accession>X6LMB1</accession>
<protein>
    <submittedName>
        <fullName evidence="1">Uncharacterized protein</fullName>
    </submittedName>
</protein>